<dbReference type="InterPro" id="IPR002696">
    <property type="entry name" value="Membr_insert_effic_factor_YidD"/>
</dbReference>
<organism evidence="1 2">
    <name type="scientific">Arsukibacterium indicum</name>
    <dbReference type="NCBI Taxonomy" id="2848612"/>
    <lineage>
        <taxon>Bacteria</taxon>
        <taxon>Pseudomonadati</taxon>
        <taxon>Pseudomonadota</taxon>
        <taxon>Gammaproteobacteria</taxon>
        <taxon>Chromatiales</taxon>
        <taxon>Chromatiaceae</taxon>
        <taxon>Arsukibacterium</taxon>
    </lineage>
</organism>
<evidence type="ECO:0000313" key="2">
    <source>
        <dbReference type="Proteomes" id="UP000704611"/>
    </source>
</evidence>
<comment type="caution">
    <text evidence="1">The sequence shown here is derived from an EMBL/GenBank/DDBJ whole genome shotgun (WGS) entry which is preliminary data.</text>
</comment>
<dbReference type="Pfam" id="PF01809">
    <property type="entry name" value="YidD"/>
    <property type="match status" value="1"/>
</dbReference>
<dbReference type="Proteomes" id="UP000704611">
    <property type="component" value="Unassembled WGS sequence"/>
</dbReference>
<dbReference type="SMART" id="SM01234">
    <property type="entry name" value="Haemolytic"/>
    <property type="match status" value="1"/>
</dbReference>
<sequence length="86" mass="9928">MQRLLLWLIRRYRRTGGGMRWFGIDCNYQPSCSAYTYTAIKRFGAYRGAVMGWQRIKRCNRHDSFCKCLEPVPPAGEKCNAESATG</sequence>
<dbReference type="EMBL" id="JAHRID010000003">
    <property type="protein sequence ID" value="MBV2129259.1"/>
    <property type="molecule type" value="Genomic_DNA"/>
</dbReference>
<gene>
    <name evidence="1" type="primary">yidD</name>
    <name evidence="1" type="ORF">KQY15_09150</name>
</gene>
<evidence type="ECO:0000313" key="1">
    <source>
        <dbReference type="EMBL" id="MBV2129259.1"/>
    </source>
</evidence>
<proteinExistence type="predicted"/>
<reference evidence="1 2" key="1">
    <citation type="submission" date="2021-06" db="EMBL/GenBank/DDBJ databases">
        <title>Rheinheimera indica sp. nov., isolated from deep-sea sediment.</title>
        <authorList>
            <person name="Wang Z."/>
            <person name="Zhang X.-Y."/>
        </authorList>
    </citation>
    <scope>NUCLEOTIDE SEQUENCE [LARGE SCALE GENOMIC DNA]</scope>
    <source>
        <strain evidence="1 2">SM2107</strain>
    </source>
</reference>
<dbReference type="NCBIfam" id="TIGR00278">
    <property type="entry name" value="membrane protein insertion efficiency factor YidD"/>
    <property type="match status" value="1"/>
</dbReference>
<keyword evidence="2" id="KW-1185">Reference proteome</keyword>
<accession>A0ABS6MLM3</accession>
<protein>
    <submittedName>
        <fullName evidence="1">Membrane protein insertion efficiency factor YidD</fullName>
    </submittedName>
</protein>
<dbReference type="RefSeq" id="WP_217668881.1">
    <property type="nucleotide sequence ID" value="NZ_JAHRID010000003.1"/>
</dbReference>
<name>A0ABS6MLM3_9GAMM</name>